<evidence type="ECO:0000256" key="11">
    <source>
        <dbReference type="ARBA" id="ARBA00022989"/>
    </source>
</evidence>
<dbReference type="EC" id="2.7.13.3" evidence="3"/>
<keyword evidence="21" id="KW-1185">Reference proteome</keyword>
<feature type="domain" description="PAS" evidence="18">
    <location>
        <begin position="422"/>
        <end position="496"/>
    </location>
</feature>
<organism evidence="20 21">
    <name type="scientific">Candidatus Nitrospira nitrificans</name>
    <dbReference type="NCBI Taxonomy" id="1742973"/>
    <lineage>
        <taxon>Bacteria</taxon>
        <taxon>Pseudomonadati</taxon>
        <taxon>Nitrospirota</taxon>
        <taxon>Nitrospiria</taxon>
        <taxon>Nitrospirales</taxon>
        <taxon>Nitrospiraceae</taxon>
        <taxon>Nitrospira</taxon>
    </lineage>
</organism>
<dbReference type="InterPro" id="IPR035965">
    <property type="entry name" value="PAS-like_dom_sf"/>
</dbReference>
<feature type="domain" description="PAC" evidence="19">
    <location>
        <begin position="81"/>
        <end position="134"/>
    </location>
</feature>
<evidence type="ECO:0000256" key="12">
    <source>
        <dbReference type="ARBA" id="ARBA00023012"/>
    </source>
</evidence>
<evidence type="ECO:0000256" key="6">
    <source>
        <dbReference type="ARBA" id="ARBA00022679"/>
    </source>
</evidence>
<dbReference type="EMBL" id="CZPZ01000015">
    <property type="protein sequence ID" value="CUS36357.1"/>
    <property type="molecule type" value="Genomic_DNA"/>
</dbReference>
<dbReference type="InterPro" id="IPR036890">
    <property type="entry name" value="HATPase_C_sf"/>
</dbReference>
<dbReference type="CDD" id="cd16922">
    <property type="entry name" value="HATPase_EvgS-ArcB-TorS-like"/>
    <property type="match status" value="1"/>
</dbReference>
<dbReference type="FunFam" id="3.30.565.10:FF:000010">
    <property type="entry name" value="Sensor histidine kinase RcsC"/>
    <property type="match status" value="1"/>
</dbReference>
<dbReference type="PROSITE" id="PS50109">
    <property type="entry name" value="HIS_KIN"/>
    <property type="match status" value="1"/>
</dbReference>
<evidence type="ECO:0000259" key="19">
    <source>
        <dbReference type="PROSITE" id="PS50113"/>
    </source>
</evidence>
<evidence type="ECO:0000256" key="5">
    <source>
        <dbReference type="ARBA" id="ARBA00022553"/>
    </source>
</evidence>
<feature type="domain" description="Response regulatory" evidence="17">
    <location>
        <begin position="829"/>
        <end position="950"/>
    </location>
</feature>
<evidence type="ECO:0000256" key="13">
    <source>
        <dbReference type="ARBA" id="ARBA00023136"/>
    </source>
</evidence>
<dbReference type="InterPro" id="IPR003018">
    <property type="entry name" value="GAF"/>
</dbReference>
<evidence type="ECO:0000259" key="16">
    <source>
        <dbReference type="PROSITE" id="PS50109"/>
    </source>
</evidence>
<evidence type="ECO:0000256" key="15">
    <source>
        <dbReference type="SAM" id="Coils"/>
    </source>
</evidence>
<keyword evidence="9 20" id="KW-0418">Kinase</keyword>
<dbReference type="FunFam" id="1.10.287.130:FF:000003">
    <property type="entry name" value="Histidine kinase"/>
    <property type="match status" value="1"/>
</dbReference>
<dbReference type="SMART" id="SM00388">
    <property type="entry name" value="HisKA"/>
    <property type="match status" value="1"/>
</dbReference>
<evidence type="ECO:0000256" key="14">
    <source>
        <dbReference type="PROSITE-ProRule" id="PRU00169"/>
    </source>
</evidence>
<dbReference type="InterPro" id="IPR003661">
    <property type="entry name" value="HisK_dim/P_dom"/>
</dbReference>
<dbReference type="SMART" id="SM00448">
    <property type="entry name" value="REC"/>
    <property type="match status" value="1"/>
</dbReference>
<dbReference type="InterPro" id="IPR001610">
    <property type="entry name" value="PAC"/>
</dbReference>
<keyword evidence="10" id="KW-0067">ATP-binding</keyword>
<dbReference type="InterPro" id="IPR000014">
    <property type="entry name" value="PAS"/>
</dbReference>
<dbReference type="GO" id="GO:0000155">
    <property type="term" value="F:phosphorelay sensor kinase activity"/>
    <property type="evidence" value="ECO:0007669"/>
    <property type="project" value="InterPro"/>
</dbReference>
<dbReference type="Pfam" id="PF13185">
    <property type="entry name" value="GAF_2"/>
    <property type="match status" value="1"/>
</dbReference>
<dbReference type="Pfam" id="PF00072">
    <property type="entry name" value="Response_reg"/>
    <property type="match status" value="1"/>
</dbReference>
<dbReference type="PANTHER" id="PTHR45339">
    <property type="entry name" value="HYBRID SIGNAL TRANSDUCTION HISTIDINE KINASE J"/>
    <property type="match status" value="1"/>
</dbReference>
<dbReference type="InterPro" id="IPR005467">
    <property type="entry name" value="His_kinase_dom"/>
</dbReference>
<dbReference type="InterPro" id="IPR004358">
    <property type="entry name" value="Sig_transdc_His_kin-like_C"/>
</dbReference>
<dbReference type="PRINTS" id="PR00344">
    <property type="entry name" value="BCTRLSENSOR"/>
</dbReference>
<dbReference type="SUPFAM" id="SSF55785">
    <property type="entry name" value="PYP-like sensor domain (PAS domain)"/>
    <property type="match status" value="3"/>
</dbReference>
<dbReference type="InterPro" id="IPR001789">
    <property type="entry name" value="Sig_transdc_resp-reg_receiver"/>
</dbReference>
<feature type="coiled-coil region" evidence="15">
    <location>
        <begin position="540"/>
        <end position="574"/>
    </location>
</feature>
<dbReference type="Pfam" id="PF08447">
    <property type="entry name" value="PAS_3"/>
    <property type="match status" value="2"/>
</dbReference>
<feature type="domain" description="PAC" evidence="19">
    <location>
        <begin position="498"/>
        <end position="549"/>
    </location>
</feature>
<sequence>MLPINDEYWAFALEGNSIGLWDWDVATNRIVFSKGWRDLFGYTQGDVGDRFDEWCALIHSDDRSKAQAAIQRLVQGESPMCATEYRMRCKDGSYKWIAARGKIFLRTQDGVPLRILGTHTDITEQKQLERRLTLQHEVADVLTGVSGLDTAISAILKPVCETLGWEEGLLWVVDESAQRLRCRSIWAAPRIVRNEYGIASREMTFAMGVGLPGRVWASTKPEWIADVTHDRNFPRAALAEQAGFHAAAAFPVRTAGRIYAVLEFFHHEIMPTDRSQLATFQAVADQLSRFCAHEQAEGRLRQTQFAMEQAVDAIYWIDPRAKILYANRAASLMVGYSREELLGMTVHDLNPDFPASMWPDFWDETRRNKTMSLETNHRTKDGRLVPIDIRVSFLAYEGQEFHCAFVRDITERKRAKEALEHIMHRYKDLIESINGMVWEADASTMQFTFISKQAEAILGYPVEQWLSSPTFWVDHIHPEDRNWAPQYCLEETRKHRGHTFEYRMLAADGRTVWIRDLVAVLLENGRVTKLRGIMEDITARKLSEAKLAKASQDLEQKNRELEEARDKALEAVKIKAEFLATMSHEIRTPMNGVIGMTGLLLDTPLNPEQREYAETVRLSGEHLLGIINDILDFSKIETGKLDLEDLNFDLHATVEEAIGLFGERAYAKGLELTCLVQAGVPTALQGDPGRLRQILVNLIGNAIKFTNQGEVVVTVSMEEEPDAETAEVNAACRTLRFEVSDTGIGIAPEQQAKLFQPFTQADGSMTRKYGGTGLGLAICKQLVEIMGGRIGLTSKVGEGSVFWLTMRFPLQPENTQPIVTIPVALQGRHVLIVDDHATNRRVLEQSLRGQGVMCESAEDGYQALERLRSAAGRQSLFDLAILDMQMPGMDGLELARRIKAEPTISATRLVLLTSVGQRGDAKAAQSAGIAAYLTKPIRQSLLYECLSLVLGSVPTAVAPTLQTVAPIITRHSLSEAQARSREGLIYSSRGMC</sequence>
<dbReference type="Pfam" id="PF02518">
    <property type="entry name" value="HATPase_c"/>
    <property type="match status" value="1"/>
</dbReference>
<dbReference type="AlphaFoldDB" id="A0A0S4LFS5"/>
<evidence type="ECO:0000256" key="4">
    <source>
        <dbReference type="ARBA" id="ARBA00022475"/>
    </source>
</evidence>
<evidence type="ECO:0000256" key="10">
    <source>
        <dbReference type="ARBA" id="ARBA00022840"/>
    </source>
</evidence>
<dbReference type="NCBIfam" id="TIGR00229">
    <property type="entry name" value="sensory_box"/>
    <property type="match status" value="3"/>
</dbReference>
<evidence type="ECO:0000256" key="3">
    <source>
        <dbReference type="ARBA" id="ARBA00012438"/>
    </source>
</evidence>
<evidence type="ECO:0000256" key="8">
    <source>
        <dbReference type="ARBA" id="ARBA00022741"/>
    </source>
</evidence>
<dbReference type="GO" id="GO:0005886">
    <property type="term" value="C:plasma membrane"/>
    <property type="evidence" value="ECO:0007669"/>
    <property type="project" value="UniProtKB-SubCell"/>
</dbReference>
<dbReference type="Gene3D" id="3.30.450.20">
    <property type="entry name" value="PAS domain"/>
    <property type="match status" value="3"/>
</dbReference>
<dbReference type="InterPro" id="IPR029016">
    <property type="entry name" value="GAF-like_dom_sf"/>
</dbReference>
<dbReference type="PROSITE" id="PS50113">
    <property type="entry name" value="PAC"/>
    <property type="match status" value="3"/>
</dbReference>
<name>A0A0S4LFS5_9BACT</name>
<keyword evidence="15" id="KW-0175">Coiled coil</keyword>
<dbReference type="PANTHER" id="PTHR45339:SF1">
    <property type="entry name" value="HYBRID SIGNAL TRANSDUCTION HISTIDINE KINASE J"/>
    <property type="match status" value="1"/>
</dbReference>
<dbReference type="SUPFAM" id="SSF52172">
    <property type="entry name" value="CheY-like"/>
    <property type="match status" value="1"/>
</dbReference>
<keyword evidence="5 14" id="KW-0597">Phosphoprotein</keyword>
<dbReference type="PROSITE" id="PS50112">
    <property type="entry name" value="PAS"/>
    <property type="match status" value="3"/>
</dbReference>
<dbReference type="Gene3D" id="1.10.287.130">
    <property type="match status" value="1"/>
</dbReference>
<feature type="domain" description="PAS" evidence="18">
    <location>
        <begin position="299"/>
        <end position="352"/>
    </location>
</feature>
<dbReference type="CDD" id="cd00130">
    <property type="entry name" value="PAS"/>
    <property type="match status" value="3"/>
</dbReference>
<dbReference type="PROSITE" id="PS50110">
    <property type="entry name" value="RESPONSE_REGULATORY"/>
    <property type="match status" value="1"/>
</dbReference>
<dbReference type="InterPro" id="IPR013655">
    <property type="entry name" value="PAS_fold_3"/>
</dbReference>
<proteinExistence type="predicted"/>
<dbReference type="Gene3D" id="3.30.450.40">
    <property type="match status" value="1"/>
</dbReference>
<dbReference type="Proteomes" id="UP000198736">
    <property type="component" value="Unassembled WGS sequence"/>
</dbReference>
<gene>
    <name evidence="20" type="ORF">COMA2_220059</name>
</gene>
<dbReference type="SMART" id="SM00387">
    <property type="entry name" value="HATPase_c"/>
    <property type="match status" value="1"/>
</dbReference>
<feature type="domain" description="PAC" evidence="19">
    <location>
        <begin position="371"/>
        <end position="421"/>
    </location>
</feature>
<evidence type="ECO:0000313" key="20">
    <source>
        <dbReference type="EMBL" id="CUS36357.1"/>
    </source>
</evidence>
<comment type="catalytic activity">
    <reaction evidence="1">
        <text>ATP + protein L-histidine = ADP + protein N-phospho-L-histidine.</text>
        <dbReference type="EC" id="2.7.13.3"/>
    </reaction>
</comment>
<evidence type="ECO:0000259" key="17">
    <source>
        <dbReference type="PROSITE" id="PS50110"/>
    </source>
</evidence>
<dbReference type="CDD" id="cd00082">
    <property type="entry name" value="HisKA"/>
    <property type="match status" value="1"/>
</dbReference>
<dbReference type="InterPro" id="IPR000700">
    <property type="entry name" value="PAS-assoc_C"/>
</dbReference>
<keyword evidence="11" id="KW-1133">Transmembrane helix</keyword>
<dbReference type="CDD" id="cd17546">
    <property type="entry name" value="REC_hyHK_CKI1_RcsC-like"/>
    <property type="match status" value="1"/>
</dbReference>
<evidence type="ECO:0000256" key="9">
    <source>
        <dbReference type="ARBA" id="ARBA00022777"/>
    </source>
</evidence>
<dbReference type="GO" id="GO:0005524">
    <property type="term" value="F:ATP binding"/>
    <property type="evidence" value="ECO:0007669"/>
    <property type="project" value="UniProtKB-KW"/>
</dbReference>
<protein>
    <recommendedName>
        <fullName evidence="3">histidine kinase</fullName>
        <ecNumber evidence="3">2.7.13.3</ecNumber>
    </recommendedName>
</protein>
<dbReference type="SMART" id="SM00091">
    <property type="entry name" value="PAS"/>
    <property type="match status" value="3"/>
</dbReference>
<keyword evidence="7" id="KW-0812">Transmembrane</keyword>
<feature type="modified residue" description="4-aspartylphosphate" evidence="14">
    <location>
        <position position="883"/>
    </location>
</feature>
<dbReference type="Gene3D" id="3.40.50.2300">
    <property type="match status" value="1"/>
</dbReference>
<keyword evidence="6 20" id="KW-0808">Transferase</keyword>
<keyword evidence="8" id="KW-0547">Nucleotide-binding</keyword>
<dbReference type="SUPFAM" id="SSF55874">
    <property type="entry name" value="ATPase domain of HSP90 chaperone/DNA topoisomerase II/histidine kinase"/>
    <property type="match status" value="1"/>
</dbReference>
<dbReference type="Pfam" id="PF00512">
    <property type="entry name" value="HisKA"/>
    <property type="match status" value="1"/>
</dbReference>
<dbReference type="SUPFAM" id="SSF55781">
    <property type="entry name" value="GAF domain-like"/>
    <property type="match status" value="1"/>
</dbReference>
<evidence type="ECO:0000256" key="2">
    <source>
        <dbReference type="ARBA" id="ARBA00004651"/>
    </source>
</evidence>
<keyword evidence="12" id="KW-0902">Two-component regulatory system</keyword>
<dbReference type="STRING" id="1742973.COMA2_220059"/>
<feature type="domain" description="Histidine kinase" evidence="16">
    <location>
        <begin position="581"/>
        <end position="810"/>
    </location>
</feature>
<keyword evidence="4" id="KW-1003">Cell membrane</keyword>
<keyword evidence="13" id="KW-0472">Membrane</keyword>
<reference evidence="21" key="1">
    <citation type="submission" date="2015-10" db="EMBL/GenBank/DDBJ databases">
        <authorList>
            <person name="Luecker S."/>
            <person name="Luecker S."/>
        </authorList>
    </citation>
    <scope>NUCLEOTIDE SEQUENCE [LARGE SCALE GENOMIC DNA]</scope>
</reference>
<evidence type="ECO:0000256" key="7">
    <source>
        <dbReference type="ARBA" id="ARBA00022692"/>
    </source>
</evidence>
<dbReference type="SMART" id="SM00086">
    <property type="entry name" value="PAC"/>
    <property type="match status" value="3"/>
</dbReference>
<comment type="subcellular location">
    <subcellularLocation>
        <location evidence="2">Cell membrane</location>
        <topology evidence="2">Multi-pass membrane protein</topology>
    </subcellularLocation>
</comment>
<dbReference type="InterPro" id="IPR011006">
    <property type="entry name" value="CheY-like_superfamily"/>
</dbReference>
<evidence type="ECO:0000259" key="18">
    <source>
        <dbReference type="PROSITE" id="PS50112"/>
    </source>
</evidence>
<dbReference type="SUPFAM" id="SSF47384">
    <property type="entry name" value="Homodimeric domain of signal transducing histidine kinase"/>
    <property type="match status" value="1"/>
</dbReference>
<dbReference type="Gene3D" id="3.30.565.10">
    <property type="entry name" value="Histidine kinase-like ATPase, C-terminal domain"/>
    <property type="match status" value="1"/>
</dbReference>
<accession>A0A0S4LFS5</accession>
<evidence type="ECO:0000313" key="21">
    <source>
        <dbReference type="Proteomes" id="UP000198736"/>
    </source>
</evidence>
<dbReference type="InterPro" id="IPR003594">
    <property type="entry name" value="HATPase_dom"/>
</dbReference>
<dbReference type="Pfam" id="PF13426">
    <property type="entry name" value="PAS_9"/>
    <property type="match status" value="1"/>
</dbReference>
<feature type="domain" description="PAS" evidence="18">
    <location>
        <begin position="5"/>
        <end position="77"/>
    </location>
</feature>
<evidence type="ECO:0000256" key="1">
    <source>
        <dbReference type="ARBA" id="ARBA00000085"/>
    </source>
</evidence>
<dbReference type="InterPro" id="IPR036097">
    <property type="entry name" value="HisK_dim/P_sf"/>
</dbReference>
<dbReference type="SMART" id="SM00065">
    <property type="entry name" value="GAF"/>
    <property type="match status" value="1"/>
</dbReference>